<keyword evidence="15" id="KW-0175">Coiled coil</keyword>
<name>A0A1T4Q089_9FUSO</name>
<feature type="binding site" evidence="14">
    <location>
        <position position="406"/>
    </location>
    <ligand>
        <name>Zn(2+)</name>
        <dbReference type="ChEBI" id="CHEBI:29105"/>
    </ligand>
</feature>
<dbReference type="InterPro" id="IPR001679">
    <property type="entry name" value="DNA_ligase"/>
</dbReference>
<dbReference type="HAMAP" id="MF_01588">
    <property type="entry name" value="DNA_ligase_A"/>
    <property type="match status" value="1"/>
</dbReference>
<sequence>MENIKEKINSLRKDIEKYNEYYYSKNESLISDVEFDKLLKELEALEEKYPQYKEKVSPTKKVGSSLKDTKFQKVVHRKKMLSLSNSYNIMDIEAFMERVRKNVEDEKKVLEYALEVKLDGLSISLQYEKGELVRGVTRGDGEIGEDVTENLIEIESIPKSLKEKIDIEVRGEVVLPISNFEKLNRDRLEKNEEIFANPRNAASGTLRQIDSKIVKERGLDAYFYFIVEGEKLGIKSQKESFDFLEKIGLKTTGICEVLKNEVEIEKRIAYWEVNKENLDYETDGMVLKLNDMTLWEEVGYTTKSPRWAIAYKFPAKQVTTKLEDVTWQVGRTGKVTPVAELTEVELSGSKVKRASLHNFDEIKRKDIRIGDRVFIEKAAEIIPQVVSSIKETRTGEEKIVIPPKDCPVCGTALIKEEGLVDLKCPNEKCPAIVQGQIEYFVSRDGMNITGLGSKIVERFLELGFIKDITDIYLLKNHKEELEKLEKLGKKSIENLLDSIEKSKNRDYSKTLYALGIPYVGKYLGGVLAKESKDIDSLSKMSLEELLEIEGIGNKVAEAVYNYFKNEKTMEIVEKLKEYGVNFKNIEKLEEGPKPFKDKTFLFTGKLEKFTREEIKEEIEKLGGKNLSGVSKKLDYLIVGKDAGSKLKKAQEIGSIKILTEDEFMEIIKG</sequence>
<evidence type="ECO:0000259" key="16">
    <source>
        <dbReference type="PROSITE" id="PS50172"/>
    </source>
</evidence>
<dbReference type="Pfam" id="PF03119">
    <property type="entry name" value="DNA_ligase_ZBD"/>
    <property type="match status" value="1"/>
</dbReference>
<organism evidence="17 18">
    <name type="scientific">Cetobacterium ceti</name>
    <dbReference type="NCBI Taxonomy" id="180163"/>
    <lineage>
        <taxon>Bacteria</taxon>
        <taxon>Fusobacteriati</taxon>
        <taxon>Fusobacteriota</taxon>
        <taxon>Fusobacteriia</taxon>
        <taxon>Fusobacteriales</taxon>
        <taxon>Fusobacteriaceae</taxon>
        <taxon>Cetobacterium</taxon>
    </lineage>
</organism>
<comment type="catalytic activity">
    <reaction evidence="12 14">
        <text>NAD(+) + (deoxyribonucleotide)n-3'-hydroxyl + 5'-phospho-(deoxyribonucleotide)m = (deoxyribonucleotide)n+m + AMP + beta-nicotinamide D-nucleotide.</text>
        <dbReference type="EC" id="6.5.1.2"/>
    </reaction>
</comment>
<dbReference type="Gene3D" id="6.20.10.30">
    <property type="match status" value="1"/>
</dbReference>
<feature type="binding site" evidence="14">
    <location>
        <position position="424"/>
    </location>
    <ligand>
        <name>Zn(2+)</name>
        <dbReference type="ChEBI" id="CHEBI:29105"/>
    </ligand>
</feature>
<dbReference type="STRING" id="180163.SAMN02745174_02127"/>
<dbReference type="Gene3D" id="1.10.150.20">
    <property type="entry name" value="5' to 3' exonuclease, C-terminal subdomain"/>
    <property type="match status" value="2"/>
</dbReference>
<dbReference type="InterPro" id="IPR010994">
    <property type="entry name" value="RuvA_2-like"/>
</dbReference>
<dbReference type="InterPro" id="IPR003583">
    <property type="entry name" value="Hlx-hairpin-Hlx_DNA-bd_motif"/>
</dbReference>
<evidence type="ECO:0000256" key="9">
    <source>
        <dbReference type="ARBA" id="ARBA00022842"/>
    </source>
</evidence>
<dbReference type="PROSITE" id="PS01055">
    <property type="entry name" value="DNA_LIGASE_N1"/>
    <property type="match status" value="1"/>
</dbReference>
<dbReference type="FunFam" id="2.40.50.140:FF:000012">
    <property type="entry name" value="DNA ligase"/>
    <property type="match status" value="1"/>
</dbReference>
<keyword evidence="9 14" id="KW-0460">Magnesium</keyword>
<dbReference type="Proteomes" id="UP000191153">
    <property type="component" value="Unassembled WGS sequence"/>
</dbReference>
<dbReference type="Pfam" id="PF01653">
    <property type="entry name" value="DNA_ligase_aden"/>
    <property type="match status" value="1"/>
</dbReference>
<dbReference type="OrthoDB" id="9759736at2"/>
<feature type="binding site" evidence="14">
    <location>
        <begin position="32"/>
        <end position="36"/>
    </location>
    <ligand>
        <name>NAD(+)</name>
        <dbReference type="ChEBI" id="CHEBI:57540"/>
    </ligand>
</feature>
<dbReference type="SUPFAM" id="SSF56091">
    <property type="entry name" value="DNA ligase/mRNA capping enzyme, catalytic domain"/>
    <property type="match status" value="1"/>
</dbReference>
<feature type="binding site" evidence="14">
    <location>
        <position position="429"/>
    </location>
    <ligand>
        <name>Zn(2+)</name>
        <dbReference type="ChEBI" id="CHEBI:29105"/>
    </ligand>
</feature>
<dbReference type="InterPro" id="IPR004149">
    <property type="entry name" value="Znf_DNAligase_C4"/>
</dbReference>
<keyword evidence="4 14" id="KW-0436">Ligase</keyword>
<evidence type="ECO:0000256" key="12">
    <source>
        <dbReference type="ARBA" id="ARBA00034005"/>
    </source>
</evidence>
<dbReference type="NCBIfam" id="NF005932">
    <property type="entry name" value="PRK07956.1"/>
    <property type="match status" value="1"/>
</dbReference>
<dbReference type="SMART" id="SM00532">
    <property type="entry name" value="LIGANc"/>
    <property type="match status" value="1"/>
</dbReference>
<keyword evidence="6 14" id="KW-0479">Metal-binding</keyword>
<feature type="binding site" evidence="14">
    <location>
        <begin position="82"/>
        <end position="83"/>
    </location>
    <ligand>
        <name>NAD(+)</name>
        <dbReference type="ChEBI" id="CHEBI:57540"/>
    </ligand>
</feature>
<dbReference type="NCBIfam" id="TIGR00575">
    <property type="entry name" value="dnlj"/>
    <property type="match status" value="1"/>
</dbReference>
<keyword evidence="14" id="KW-0464">Manganese</keyword>
<dbReference type="SMART" id="SM00292">
    <property type="entry name" value="BRCT"/>
    <property type="match status" value="1"/>
</dbReference>
<evidence type="ECO:0000256" key="6">
    <source>
        <dbReference type="ARBA" id="ARBA00022723"/>
    </source>
</evidence>
<dbReference type="CDD" id="cd17748">
    <property type="entry name" value="BRCT_DNA_ligase_like"/>
    <property type="match status" value="1"/>
</dbReference>
<dbReference type="SMART" id="SM00278">
    <property type="entry name" value="HhH1"/>
    <property type="match status" value="3"/>
</dbReference>
<dbReference type="InterPro" id="IPR013840">
    <property type="entry name" value="DNAligase_N"/>
</dbReference>
<evidence type="ECO:0000256" key="11">
    <source>
        <dbReference type="ARBA" id="ARBA00023204"/>
    </source>
</evidence>
<feature type="binding site" evidence="14">
    <location>
        <position position="312"/>
    </location>
    <ligand>
        <name>NAD(+)</name>
        <dbReference type="ChEBI" id="CHEBI:57540"/>
    </ligand>
</feature>
<dbReference type="GO" id="GO:0003677">
    <property type="term" value="F:DNA binding"/>
    <property type="evidence" value="ECO:0007669"/>
    <property type="project" value="InterPro"/>
</dbReference>
<evidence type="ECO:0000256" key="15">
    <source>
        <dbReference type="SAM" id="Coils"/>
    </source>
</evidence>
<dbReference type="GO" id="GO:0005829">
    <property type="term" value="C:cytosol"/>
    <property type="evidence" value="ECO:0007669"/>
    <property type="project" value="TreeGrafter"/>
</dbReference>
<dbReference type="InterPro" id="IPR041663">
    <property type="entry name" value="DisA/LigA_HHH"/>
</dbReference>
<comment type="cofactor">
    <cofactor evidence="14">
        <name>Mg(2+)</name>
        <dbReference type="ChEBI" id="CHEBI:18420"/>
    </cofactor>
    <cofactor evidence="14">
        <name>Mn(2+)</name>
        <dbReference type="ChEBI" id="CHEBI:29035"/>
    </cofactor>
</comment>
<dbReference type="GO" id="GO:0046872">
    <property type="term" value="F:metal ion binding"/>
    <property type="evidence" value="ECO:0007669"/>
    <property type="project" value="UniProtKB-KW"/>
</dbReference>
<keyword evidence="5 14" id="KW-0235">DNA replication</keyword>
<protein>
    <recommendedName>
        <fullName evidence="3 14">DNA ligase</fullName>
        <ecNumber evidence="2 14">6.5.1.2</ecNumber>
    </recommendedName>
    <alternativeName>
        <fullName evidence="14">Polydeoxyribonucleotide synthase [NAD(+)]</fullName>
    </alternativeName>
</protein>
<dbReference type="EC" id="6.5.1.2" evidence="2 14"/>
<dbReference type="InterPro" id="IPR004150">
    <property type="entry name" value="NAD_DNA_ligase_OB"/>
</dbReference>
<dbReference type="InterPro" id="IPR001357">
    <property type="entry name" value="BRCT_dom"/>
</dbReference>
<dbReference type="Gene3D" id="3.30.470.30">
    <property type="entry name" value="DNA ligase/mRNA capping enzyme"/>
    <property type="match status" value="1"/>
</dbReference>
<dbReference type="EMBL" id="FUWX01000017">
    <property type="protein sequence ID" value="SJZ97192.1"/>
    <property type="molecule type" value="Genomic_DNA"/>
</dbReference>
<dbReference type="AlphaFoldDB" id="A0A1T4Q089"/>
<dbReference type="Gene3D" id="2.40.50.140">
    <property type="entry name" value="Nucleic acid-binding proteins"/>
    <property type="match status" value="1"/>
</dbReference>
<comment type="similarity">
    <text evidence="13 14">Belongs to the NAD-dependent DNA ligase family. LigA subfamily.</text>
</comment>
<dbReference type="Gene3D" id="3.40.50.10190">
    <property type="entry name" value="BRCT domain"/>
    <property type="match status" value="1"/>
</dbReference>
<dbReference type="SUPFAM" id="SSF47781">
    <property type="entry name" value="RuvA domain 2-like"/>
    <property type="match status" value="1"/>
</dbReference>
<dbReference type="FunFam" id="1.10.150.20:FF:000007">
    <property type="entry name" value="DNA ligase"/>
    <property type="match status" value="1"/>
</dbReference>
<feature type="domain" description="BRCT" evidence="16">
    <location>
        <begin position="590"/>
        <end position="669"/>
    </location>
</feature>
<evidence type="ECO:0000256" key="7">
    <source>
        <dbReference type="ARBA" id="ARBA00022763"/>
    </source>
</evidence>
<evidence type="ECO:0000313" key="18">
    <source>
        <dbReference type="Proteomes" id="UP000191153"/>
    </source>
</evidence>
<feature type="active site" description="N6-AMP-lysine intermediate" evidence="14">
    <location>
        <position position="117"/>
    </location>
</feature>
<feature type="binding site" evidence="14">
    <location>
        <position position="409"/>
    </location>
    <ligand>
        <name>Zn(2+)</name>
        <dbReference type="ChEBI" id="CHEBI:29105"/>
    </ligand>
</feature>
<dbReference type="Pfam" id="PF00533">
    <property type="entry name" value="BRCT"/>
    <property type="match status" value="1"/>
</dbReference>
<dbReference type="Pfam" id="PF12826">
    <property type="entry name" value="HHH_2"/>
    <property type="match status" value="1"/>
</dbReference>
<dbReference type="PANTHER" id="PTHR23389:SF9">
    <property type="entry name" value="DNA LIGASE"/>
    <property type="match status" value="1"/>
</dbReference>
<dbReference type="GO" id="GO:0006281">
    <property type="term" value="P:DNA repair"/>
    <property type="evidence" value="ECO:0007669"/>
    <property type="project" value="UniProtKB-KW"/>
</dbReference>
<evidence type="ECO:0000256" key="13">
    <source>
        <dbReference type="ARBA" id="ARBA00060881"/>
    </source>
</evidence>
<dbReference type="InterPro" id="IPR018239">
    <property type="entry name" value="DNA_ligase_AS"/>
</dbReference>
<evidence type="ECO:0000256" key="2">
    <source>
        <dbReference type="ARBA" id="ARBA00012722"/>
    </source>
</evidence>
<dbReference type="PROSITE" id="PS50172">
    <property type="entry name" value="BRCT"/>
    <property type="match status" value="1"/>
</dbReference>
<dbReference type="SUPFAM" id="SSF52113">
    <property type="entry name" value="BRCT domain"/>
    <property type="match status" value="1"/>
</dbReference>
<dbReference type="InterPro" id="IPR036420">
    <property type="entry name" value="BRCT_dom_sf"/>
</dbReference>
<evidence type="ECO:0000256" key="8">
    <source>
        <dbReference type="ARBA" id="ARBA00022833"/>
    </source>
</evidence>
<accession>A0A1T4Q089</accession>
<dbReference type="PANTHER" id="PTHR23389">
    <property type="entry name" value="CHROMOSOME TRANSMISSION FIDELITY FACTOR 18"/>
    <property type="match status" value="1"/>
</dbReference>
<evidence type="ECO:0000256" key="10">
    <source>
        <dbReference type="ARBA" id="ARBA00023027"/>
    </source>
</evidence>
<keyword evidence="18" id="KW-1185">Reference proteome</keyword>
<reference evidence="17 18" key="1">
    <citation type="submission" date="2017-02" db="EMBL/GenBank/DDBJ databases">
        <authorList>
            <person name="Peterson S.W."/>
        </authorList>
    </citation>
    <scope>NUCLEOTIDE SEQUENCE [LARGE SCALE GENOMIC DNA]</scope>
    <source>
        <strain evidence="17 18">ATCC 700028</strain>
    </source>
</reference>
<dbReference type="Pfam" id="PF03120">
    <property type="entry name" value="OB_DNA_ligase"/>
    <property type="match status" value="1"/>
</dbReference>
<dbReference type="CDD" id="cd00114">
    <property type="entry name" value="LIGANc"/>
    <property type="match status" value="1"/>
</dbReference>
<evidence type="ECO:0000256" key="1">
    <source>
        <dbReference type="ARBA" id="ARBA00004067"/>
    </source>
</evidence>
<dbReference type="GO" id="GO:0003911">
    <property type="term" value="F:DNA ligase (NAD+) activity"/>
    <property type="evidence" value="ECO:0007669"/>
    <property type="project" value="UniProtKB-UniRule"/>
</dbReference>
<comment type="function">
    <text evidence="1 14">DNA ligase that catalyzes the formation of phosphodiester linkages between 5'-phosphoryl and 3'-hydroxyl groups in double-stranded DNA using NAD as a coenzyme and as the energy source for the reaction. It is essential for DNA replication and repair of damaged DNA.</text>
</comment>
<dbReference type="GO" id="GO:0006260">
    <property type="term" value="P:DNA replication"/>
    <property type="evidence" value="ECO:0007669"/>
    <property type="project" value="UniProtKB-KW"/>
</dbReference>
<evidence type="ECO:0000256" key="3">
    <source>
        <dbReference type="ARBA" id="ARBA00013308"/>
    </source>
</evidence>
<keyword evidence="8 14" id="KW-0862">Zinc</keyword>
<dbReference type="FunFam" id="3.30.470.30:FF:000001">
    <property type="entry name" value="DNA ligase"/>
    <property type="match status" value="1"/>
</dbReference>
<evidence type="ECO:0000256" key="5">
    <source>
        <dbReference type="ARBA" id="ARBA00022705"/>
    </source>
</evidence>
<dbReference type="Gene3D" id="1.10.287.610">
    <property type="entry name" value="Helix hairpin bin"/>
    <property type="match status" value="1"/>
</dbReference>
<dbReference type="InterPro" id="IPR013839">
    <property type="entry name" value="DNAligase_adenylation"/>
</dbReference>
<feature type="binding site" evidence="14">
    <location>
        <position position="288"/>
    </location>
    <ligand>
        <name>NAD(+)</name>
        <dbReference type="ChEBI" id="CHEBI:57540"/>
    </ligand>
</feature>
<keyword evidence="10 14" id="KW-0520">NAD</keyword>
<proteinExistence type="inferred from homology"/>
<feature type="binding site" evidence="14">
    <location>
        <position position="172"/>
    </location>
    <ligand>
        <name>NAD(+)</name>
        <dbReference type="ChEBI" id="CHEBI:57540"/>
    </ligand>
</feature>
<evidence type="ECO:0000313" key="17">
    <source>
        <dbReference type="EMBL" id="SJZ97192.1"/>
    </source>
</evidence>
<dbReference type="InterPro" id="IPR012340">
    <property type="entry name" value="NA-bd_OB-fold"/>
</dbReference>
<feature type="coiled-coil region" evidence="15">
    <location>
        <begin position="1"/>
        <end position="55"/>
    </location>
</feature>
<dbReference type="PIRSF" id="PIRSF001604">
    <property type="entry name" value="LigA"/>
    <property type="match status" value="1"/>
</dbReference>
<evidence type="ECO:0000256" key="4">
    <source>
        <dbReference type="ARBA" id="ARBA00022598"/>
    </source>
</evidence>
<gene>
    <name evidence="14" type="primary">ligA</name>
    <name evidence="17" type="ORF">SAMN02745174_02127</name>
</gene>
<feature type="binding site" evidence="14">
    <location>
        <position position="138"/>
    </location>
    <ligand>
        <name>NAD(+)</name>
        <dbReference type="ChEBI" id="CHEBI:57540"/>
    </ligand>
</feature>
<dbReference type="SUPFAM" id="SSF50249">
    <property type="entry name" value="Nucleic acid-binding proteins"/>
    <property type="match status" value="1"/>
</dbReference>
<dbReference type="RefSeq" id="WP_078694575.1">
    <property type="nucleotide sequence ID" value="NZ_FUWX01000017.1"/>
</dbReference>
<evidence type="ECO:0000256" key="14">
    <source>
        <dbReference type="HAMAP-Rule" id="MF_01588"/>
    </source>
</evidence>
<keyword evidence="11 14" id="KW-0234">DNA repair</keyword>
<keyword evidence="7 14" id="KW-0227">DNA damage</keyword>
<feature type="binding site" evidence="14">
    <location>
        <position position="115"/>
    </location>
    <ligand>
        <name>NAD(+)</name>
        <dbReference type="ChEBI" id="CHEBI:57540"/>
    </ligand>
</feature>